<evidence type="ECO:0000313" key="2">
    <source>
        <dbReference type="Proteomes" id="UP000236370"/>
    </source>
</evidence>
<gene>
    <name evidence="1" type="ORF">CK820_G0030285</name>
</gene>
<name>A0A2J8QI08_PANTR</name>
<comment type="caution">
    <text evidence="1">The sequence shown here is derived from an EMBL/GenBank/DDBJ whole genome shotgun (WGS) entry which is preliminary data.</text>
</comment>
<sequence length="39" mass="4229">MAEMEFCSCCPGWSAMARSQLTATSASRVEVILLPQPPE</sequence>
<organism evidence="1 2">
    <name type="scientific">Pan troglodytes</name>
    <name type="common">Chimpanzee</name>
    <dbReference type="NCBI Taxonomy" id="9598"/>
    <lineage>
        <taxon>Eukaryota</taxon>
        <taxon>Metazoa</taxon>
        <taxon>Chordata</taxon>
        <taxon>Craniata</taxon>
        <taxon>Vertebrata</taxon>
        <taxon>Euteleostomi</taxon>
        <taxon>Mammalia</taxon>
        <taxon>Eutheria</taxon>
        <taxon>Euarchontoglires</taxon>
        <taxon>Primates</taxon>
        <taxon>Haplorrhini</taxon>
        <taxon>Catarrhini</taxon>
        <taxon>Hominidae</taxon>
        <taxon>Pan</taxon>
    </lineage>
</organism>
<proteinExistence type="predicted"/>
<dbReference type="AlphaFoldDB" id="A0A2J8QI08"/>
<protein>
    <submittedName>
        <fullName evidence="1">ZNF568 isoform 9</fullName>
    </submittedName>
</protein>
<accession>A0A2J8QI08</accession>
<evidence type="ECO:0000313" key="1">
    <source>
        <dbReference type="EMBL" id="PNI95935.1"/>
    </source>
</evidence>
<dbReference type="EMBL" id="NBAG03000037">
    <property type="protein sequence ID" value="PNI95935.1"/>
    <property type="molecule type" value="Genomic_DNA"/>
</dbReference>
<reference evidence="1 2" key="1">
    <citation type="submission" date="2017-12" db="EMBL/GenBank/DDBJ databases">
        <title>High-resolution comparative analysis of great ape genomes.</title>
        <authorList>
            <person name="Pollen A."/>
            <person name="Hastie A."/>
            <person name="Hormozdiari F."/>
            <person name="Dougherty M."/>
            <person name="Liu R."/>
            <person name="Chaisson M."/>
            <person name="Hoppe E."/>
            <person name="Hill C."/>
            <person name="Pang A."/>
            <person name="Hillier L."/>
            <person name="Baker C."/>
            <person name="Armstrong J."/>
            <person name="Shendure J."/>
            <person name="Paten B."/>
            <person name="Wilson R."/>
            <person name="Chao H."/>
            <person name="Schneider V."/>
            <person name="Ventura M."/>
            <person name="Kronenberg Z."/>
            <person name="Murali S."/>
            <person name="Gordon D."/>
            <person name="Cantsilieris S."/>
            <person name="Munson K."/>
            <person name="Nelson B."/>
            <person name="Raja A."/>
            <person name="Underwood J."/>
            <person name="Diekhans M."/>
            <person name="Fiddes I."/>
            <person name="Haussler D."/>
            <person name="Eichler E."/>
        </authorList>
    </citation>
    <scope>NUCLEOTIDE SEQUENCE [LARGE SCALE GENOMIC DNA]</scope>
    <source>
        <strain evidence="1">Yerkes chimp pedigree #C0471</strain>
    </source>
</reference>
<dbReference type="Proteomes" id="UP000236370">
    <property type="component" value="Unassembled WGS sequence"/>
</dbReference>